<dbReference type="GO" id="GO:0071500">
    <property type="term" value="P:cellular response to nitrosative stress"/>
    <property type="evidence" value="ECO:0007669"/>
    <property type="project" value="TreeGrafter"/>
</dbReference>
<dbReference type="PANTHER" id="PTHR43396:SF3">
    <property type="entry name" value="FLAVOHEMOPROTEIN"/>
    <property type="match status" value="1"/>
</dbReference>
<feature type="domain" description="Globin" evidence="4">
    <location>
        <begin position="1"/>
        <end position="111"/>
    </location>
</feature>
<name>A0A3B1DME4_9ZZZZ</name>
<dbReference type="InterPro" id="IPR000971">
    <property type="entry name" value="Globin"/>
</dbReference>
<keyword evidence="2" id="KW-0479">Metal-binding</keyword>
<gene>
    <name evidence="5" type="ORF">MNBD_PLANCTO03-95</name>
</gene>
<proteinExistence type="predicted"/>
<organism evidence="5">
    <name type="scientific">hydrothermal vent metagenome</name>
    <dbReference type="NCBI Taxonomy" id="652676"/>
    <lineage>
        <taxon>unclassified sequences</taxon>
        <taxon>metagenomes</taxon>
        <taxon>ecological metagenomes</taxon>
    </lineage>
</organism>
<dbReference type="GO" id="GO:0046872">
    <property type="term" value="F:metal ion binding"/>
    <property type="evidence" value="ECO:0007669"/>
    <property type="project" value="UniProtKB-KW"/>
</dbReference>
<sequence>MDAARKQRIKDSFNAIAQHDKALTDLVYEKLFSLCPHARAMFPDDMTVQKMQMSVALELIVKSLDNFTAIEEHLKEMGDEHADSGVKPEYYPMMGDALLSAMATVSGPAWT</sequence>
<evidence type="ECO:0000256" key="1">
    <source>
        <dbReference type="ARBA" id="ARBA00022617"/>
    </source>
</evidence>
<protein>
    <recommendedName>
        <fullName evidence="4">Globin domain-containing protein</fullName>
    </recommendedName>
</protein>
<dbReference type="InterPro" id="IPR009050">
    <property type="entry name" value="Globin-like_sf"/>
</dbReference>
<dbReference type="Gene3D" id="1.10.490.10">
    <property type="entry name" value="Globins"/>
    <property type="match status" value="1"/>
</dbReference>
<dbReference type="PROSITE" id="PS01033">
    <property type="entry name" value="GLOBIN"/>
    <property type="match status" value="1"/>
</dbReference>
<accession>A0A3B1DME4</accession>
<dbReference type="GO" id="GO:0008941">
    <property type="term" value="F:nitric oxide dioxygenase NAD(P)H activity"/>
    <property type="evidence" value="ECO:0007669"/>
    <property type="project" value="TreeGrafter"/>
</dbReference>
<dbReference type="GO" id="GO:0020037">
    <property type="term" value="F:heme binding"/>
    <property type="evidence" value="ECO:0007669"/>
    <property type="project" value="InterPro"/>
</dbReference>
<keyword evidence="3" id="KW-0408">Iron</keyword>
<dbReference type="GO" id="GO:0071949">
    <property type="term" value="F:FAD binding"/>
    <property type="evidence" value="ECO:0007669"/>
    <property type="project" value="TreeGrafter"/>
</dbReference>
<evidence type="ECO:0000256" key="2">
    <source>
        <dbReference type="ARBA" id="ARBA00022723"/>
    </source>
</evidence>
<dbReference type="GO" id="GO:0019825">
    <property type="term" value="F:oxygen binding"/>
    <property type="evidence" value="ECO:0007669"/>
    <property type="project" value="InterPro"/>
</dbReference>
<dbReference type="AlphaFoldDB" id="A0A3B1DME4"/>
<dbReference type="EMBL" id="UOGK01000613">
    <property type="protein sequence ID" value="VAX41942.1"/>
    <property type="molecule type" value="Genomic_DNA"/>
</dbReference>
<keyword evidence="1" id="KW-0349">Heme</keyword>
<dbReference type="GO" id="GO:0046210">
    <property type="term" value="P:nitric oxide catabolic process"/>
    <property type="evidence" value="ECO:0007669"/>
    <property type="project" value="TreeGrafter"/>
</dbReference>
<evidence type="ECO:0000256" key="3">
    <source>
        <dbReference type="ARBA" id="ARBA00023004"/>
    </source>
</evidence>
<dbReference type="SUPFAM" id="SSF46458">
    <property type="entry name" value="Globin-like"/>
    <property type="match status" value="1"/>
</dbReference>
<reference evidence="5" key="1">
    <citation type="submission" date="2018-06" db="EMBL/GenBank/DDBJ databases">
        <authorList>
            <person name="Zhirakovskaya E."/>
        </authorList>
    </citation>
    <scope>NUCLEOTIDE SEQUENCE</scope>
</reference>
<dbReference type="Pfam" id="PF00042">
    <property type="entry name" value="Globin"/>
    <property type="match status" value="1"/>
</dbReference>
<dbReference type="PANTHER" id="PTHR43396">
    <property type="entry name" value="FLAVOHEMOPROTEIN"/>
    <property type="match status" value="1"/>
</dbReference>
<evidence type="ECO:0000259" key="4">
    <source>
        <dbReference type="PROSITE" id="PS01033"/>
    </source>
</evidence>
<feature type="non-terminal residue" evidence="5">
    <location>
        <position position="111"/>
    </location>
</feature>
<evidence type="ECO:0000313" key="5">
    <source>
        <dbReference type="EMBL" id="VAX41942.1"/>
    </source>
</evidence>
<dbReference type="InterPro" id="IPR012292">
    <property type="entry name" value="Globin/Proto"/>
</dbReference>